<keyword evidence="1" id="KW-0472">Membrane</keyword>
<evidence type="ECO:0000313" key="2">
    <source>
        <dbReference type="EMBL" id="MBB5209786.1"/>
    </source>
</evidence>
<comment type="caution">
    <text evidence="2">The sequence shown here is derived from an EMBL/GenBank/DDBJ whole genome shotgun (WGS) entry which is preliminary data.</text>
</comment>
<keyword evidence="1" id="KW-1133">Transmembrane helix</keyword>
<evidence type="ECO:0008006" key="4">
    <source>
        <dbReference type="Google" id="ProtNLM"/>
    </source>
</evidence>
<keyword evidence="3" id="KW-1185">Reference proteome</keyword>
<dbReference type="Proteomes" id="UP000521199">
    <property type="component" value="Unassembled WGS sequence"/>
</dbReference>
<sequence length="571" mass="60291">MSTVFHVDAVLVATIAAAALAALLLVLRHARRHRTALAVLQLPCAALLLAALLLRDGGDHAVLQVLTPGADAAGIADLPTVALPGAAAGPDIERAPDLATALRRHPSVDTLRILGDGLAPHDRAVVSTRDIAYQPSSAPGDGTLVALDAPASVRTGAWWTLRGRLHAPGARTVELRDPTGAPVATATPDADGTFVLRALARAPGPALFSLQVFDGDTEQQRLPIPIDAHTPSPQRVLVLAGAPSPELRALRRWAIDAGLALDSRIDLAPGLPQRRGQPALDAATLAQLDLLVVDERSWPQVAASRDTLRAAIDDGLGVLLRVTGPLPARVAQDWRELGLDVRLDAAAPVAVQLPQPGTTDALQLQAWPIVTGGAHQVPMLRDVDGRVLAQRIALGRGRVGVWPLADSFRLVTRGEGAAYATLWSDTVAALARADGDAPLAMPTRAAIGERVVLCADSPLRVTSPDAGSTDLLADPRGCAAFWPREAGWHRVTSPDSDRPAPAAFYVHSAANIATLQREDTRRATAALVTLDAIAPAPQPPRERWRIALLAAWLLLAGTLWWLERRARRALD</sequence>
<reference evidence="2 3" key="1">
    <citation type="submission" date="2020-08" db="EMBL/GenBank/DDBJ databases">
        <title>Genomic Encyclopedia of Type Strains, Phase IV (KMG-IV): sequencing the most valuable type-strain genomes for metagenomic binning, comparative biology and taxonomic classification.</title>
        <authorList>
            <person name="Goeker M."/>
        </authorList>
    </citation>
    <scope>NUCLEOTIDE SEQUENCE [LARGE SCALE GENOMIC DNA]</scope>
    <source>
        <strain evidence="2 3">DSM 24163</strain>
    </source>
</reference>
<proteinExistence type="predicted"/>
<feature type="transmembrane region" description="Helical" evidence="1">
    <location>
        <begin position="544"/>
        <end position="562"/>
    </location>
</feature>
<feature type="transmembrane region" description="Helical" evidence="1">
    <location>
        <begin position="36"/>
        <end position="54"/>
    </location>
</feature>
<dbReference type="EMBL" id="JACHHP010000008">
    <property type="protein sequence ID" value="MBB5209786.1"/>
    <property type="molecule type" value="Genomic_DNA"/>
</dbReference>
<gene>
    <name evidence="2" type="ORF">HNQ52_003359</name>
</gene>
<accession>A0A7W8D896</accession>
<name>A0A7W8D896_9GAMM</name>
<evidence type="ECO:0000256" key="1">
    <source>
        <dbReference type="SAM" id="Phobius"/>
    </source>
</evidence>
<dbReference type="AlphaFoldDB" id="A0A7W8D896"/>
<keyword evidence="1" id="KW-0812">Transmembrane</keyword>
<organism evidence="2 3">
    <name type="scientific">Chiayiivirga flava</name>
    <dbReference type="NCBI Taxonomy" id="659595"/>
    <lineage>
        <taxon>Bacteria</taxon>
        <taxon>Pseudomonadati</taxon>
        <taxon>Pseudomonadota</taxon>
        <taxon>Gammaproteobacteria</taxon>
        <taxon>Lysobacterales</taxon>
        <taxon>Lysobacteraceae</taxon>
        <taxon>Chiayiivirga</taxon>
    </lineage>
</organism>
<feature type="transmembrane region" description="Helical" evidence="1">
    <location>
        <begin position="6"/>
        <end position="27"/>
    </location>
</feature>
<evidence type="ECO:0000313" key="3">
    <source>
        <dbReference type="Proteomes" id="UP000521199"/>
    </source>
</evidence>
<protein>
    <recommendedName>
        <fullName evidence="4">Carboxypeptidase regulatory-like domain-containing protein</fullName>
    </recommendedName>
</protein>
<dbReference type="RefSeq" id="WP_183962430.1">
    <property type="nucleotide sequence ID" value="NZ_JACHHP010000008.1"/>
</dbReference>